<keyword evidence="6 9" id="KW-1133">Transmembrane helix</keyword>
<evidence type="ECO:0000256" key="2">
    <source>
        <dbReference type="ARBA" id="ARBA00008034"/>
    </source>
</evidence>
<evidence type="ECO:0000256" key="6">
    <source>
        <dbReference type="ARBA" id="ARBA00022989"/>
    </source>
</evidence>
<protein>
    <submittedName>
        <fullName evidence="10">Metal ABC transporter permease</fullName>
    </submittedName>
</protein>
<feature type="transmembrane region" description="Helical" evidence="9">
    <location>
        <begin position="145"/>
        <end position="163"/>
    </location>
</feature>
<evidence type="ECO:0000313" key="10">
    <source>
        <dbReference type="EMBL" id="MBP5836139.1"/>
    </source>
</evidence>
<evidence type="ECO:0000256" key="4">
    <source>
        <dbReference type="ARBA" id="ARBA00022475"/>
    </source>
</evidence>
<comment type="subcellular location">
    <subcellularLocation>
        <location evidence="1 8">Cell membrane</location>
        <topology evidence="1 8">Multi-pass membrane protein</topology>
    </subcellularLocation>
</comment>
<evidence type="ECO:0000256" key="1">
    <source>
        <dbReference type="ARBA" id="ARBA00004651"/>
    </source>
</evidence>
<dbReference type="InterPro" id="IPR001626">
    <property type="entry name" value="ABC_TroCD"/>
</dbReference>
<name>A0ABS5CYU2_9MOLU</name>
<keyword evidence="12" id="KW-1185">Reference proteome</keyword>
<dbReference type="PANTHER" id="PTHR30477:SF3">
    <property type="entry name" value="METAL TRANSPORT SYSTEM MEMBRANE PROTEIN CT_069-RELATED"/>
    <property type="match status" value="1"/>
</dbReference>
<dbReference type="CDD" id="cd06550">
    <property type="entry name" value="TM_ABC_iron-siderophores_like"/>
    <property type="match status" value="1"/>
</dbReference>
<evidence type="ECO:0000313" key="12">
    <source>
        <dbReference type="Proteomes" id="UP001195571"/>
    </source>
</evidence>
<feature type="transmembrane region" description="Helical" evidence="9">
    <location>
        <begin position="258"/>
        <end position="276"/>
    </location>
</feature>
<keyword evidence="7 9" id="KW-0472">Membrane</keyword>
<feature type="transmembrane region" description="Helical" evidence="9">
    <location>
        <begin position="228"/>
        <end position="252"/>
    </location>
</feature>
<feature type="transmembrane region" description="Helical" evidence="9">
    <location>
        <begin position="67"/>
        <end position="86"/>
    </location>
</feature>
<gene>
    <name evidence="10" type="ORF">CHTY_002760</name>
    <name evidence="11" type="ORF">CHTY_003305</name>
</gene>
<evidence type="ECO:0000256" key="3">
    <source>
        <dbReference type="ARBA" id="ARBA00022448"/>
    </source>
</evidence>
<keyword evidence="5 8" id="KW-0812">Transmembrane</keyword>
<dbReference type="EMBL" id="JACAOD020000018">
    <property type="protein sequence ID" value="MBP5836242.1"/>
    <property type="molecule type" value="Genomic_DNA"/>
</dbReference>
<evidence type="ECO:0000256" key="5">
    <source>
        <dbReference type="ARBA" id="ARBA00022692"/>
    </source>
</evidence>
<proteinExistence type="inferred from homology"/>
<dbReference type="PANTHER" id="PTHR30477">
    <property type="entry name" value="ABC-TRANSPORTER METAL-BINDING PROTEIN"/>
    <property type="match status" value="1"/>
</dbReference>
<dbReference type="InterPro" id="IPR037294">
    <property type="entry name" value="ABC_BtuC-like"/>
</dbReference>
<evidence type="ECO:0000256" key="7">
    <source>
        <dbReference type="ARBA" id="ARBA00023136"/>
    </source>
</evidence>
<evidence type="ECO:0000313" key="11">
    <source>
        <dbReference type="EMBL" id="MBP5836242.1"/>
    </source>
</evidence>
<reference evidence="10 12" key="1">
    <citation type="submission" date="2021-04" db="EMBL/GenBank/DDBJ databases">
        <title>Genomic features of Candidatus Phytoplasma meliae isolate ChTYXIII (1SrXIII-G).</title>
        <authorList>
            <person name="Fernandez F.D."/>
            <person name="Conci L.R."/>
        </authorList>
    </citation>
    <scope>NUCLEOTIDE SEQUENCE [LARGE SCALE GENOMIC DNA]</scope>
    <source>
        <strain evidence="10">ChTYXIII-Mo</strain>
    </source>
</reference>
<feature type="transmembrane region" description="Helical" evidence="9">
    <location>
        <begin position="98"/>
        <end position="117"/>
    </location>
</feature>
<keyword evidence="4" id="KW-1003">Cell membrane</keyword>
<accession>A0ABS5CYU2</accession>
<feature type="transmembrane region" description="Helical" evidence="9">
    <location>
        <begin position="175"/>
        <end position="198"/>
    </location>
</feature>
<dbReference type="Pfam" id="PF00950">
    <property type="entry name" value="ABC-3"/>
    <property type="match status" value="1"/>
</dbReference>
<dbReference type="EMBL" id="JACAOD020000014">
    <property type="protein sequence ID" value="MBP5836139.1"/>
    <property type="molecule type" value="Genomic_DNA"/>
</dbReference>
<organism evidence="10 12">
    <name type="scientific">Candidatus Phytoplasma meliae</name>
    <dbReference type="NCBI Taxonomy" id="1848402"/>
    <lineage>
        <taxon>Bacteria</taxon>
        <taxon>Bacillati</taxon>
        <taxon>Mycoplasmatota</taxon>
        <taxon>Mollicutes</taxon>
        <taxon>Acholeplasmatales</taxon>
        <taxon>Acholeplasmataceae</taxon>
        <taxon>Candidatus Phytoplasma</taxon>
        <taxon>16SrXIII (Mexican periwinkle virescence group)</taxon>
    </lineage>
</organism>
<keyword evidence="3 8" id="KW-0813">Transport</keyword>
<feature type="transmembrane region" description="Helical" evidence="9">
    <location>
        <begin position="204"/>
        <end position="221"/>
    </location>
</feature>
<feature type="transmembrane region" description="Helical" evidence="9">
    <location>
        <begin position="16"/>
        <end position="36"/>
    </location>
</feature>
<dbReference type="SUPFAM" id="SSF81345">
    <property type="entry name" value="ABC transporter involved in vitamin B12 uptake, BtuC"/>
    <property type="match status" value="1"/>
</dbReference>
<comment type="similarity">
    <text evidence="2 8">Belongs to the ABC-3 integral membrane protein family.</text>
</comment>
<dbReference type="Proteomes" id="UP001195571">
    <property type="component" value="Unassembled WGS sequence"/>
</dbReference>
<comment type="caution">
    <text evidence="10">The sequence shown here is derived from an EMBL/GenBank/DDBJ whole genome shotgun (WGS) entry which is preliminary data.</text>
</comment>
<sequence>MADIIYILCQSSTLKIFLGISLLGFAAGILGVFVILKQKALLGDAVSHTVLPGIAISYLFFHKTAIWVIWLGSFGAALVSLFLMEIMKRYSKIKIDTILSLLLSSFFGLGNVLIAYAQKGSQDSSIAVLEKFIFGQVALISKDDLIYIAIASLIVLVVVFCLWKELKIFIFDEVFAKSMGFNNIFISVIFNTLLIGVIVISLKITGIILTSAFLIMPGVIARQMSDKLLINLMIASCIMVFSGLFGVLVSTLNANVPTGPAVIVTTAILLFIVFLFSPKYGVLPRKFKNYCYQKKIRKFKQLIHFYKHLTYFNVLEIDAFLFEEKYLSKQQEQVIITAKGIHLVENLIDGRFK</sequence>
<evidence type="ECO:0000256" key="9">
    <source>
        <dbReference type="SAM" id="Phobius"/>
    </source>
</evidence>
<evidence type="ECO:0000256" key="8">
    <source>
        <dbReference type="RuleBase" id="RU003943"/>
    </source>
</evidence>
<dbReference type="Gene3D" id="1.10.3470.10">
    <property type="entry name" value="ABC transporter involved in vitamin B12 uptake, BtuC"/>
    <property type="match status" value="1"/>
</dbReference>